<dbReference type="Proteomes" id="UP001359485">
    <property type="component" value="Unassembled WGS sequence"/>
</dbReference>
<accession>A0ABR1AZ46</accession>
<evidence type="ECO:0000313" key="1">
    <source>
        <dbReference type="EMBL" id="KAK6631452.1"/>
    </source>
</evidence>
<protein>
    <submittedName>
        <fullName evidence="1">Uncharacterized protein</fullName>
    </submittedName>
</protein>
<gene>
    <name evidence="1" type="ORF">RUM44_005979</name>
</gene>
<name>A0ABR1AZ46_POLSC</name>
<keyword evidence="2" id="KW-1185">Reference proteome</keyword>
<organism evidence="1 2">
    <name type="scientific">Polyplax serrata</name>
    <name type="common">Common mouse louse</name>
    <dbReference type="NCBI Taxonomy" id="468196"/>
    <lineage>
        <taxon>Eukaryota</taxon>
        <taxon>Metazoa</taxon>
        <taxon>Ecdysozoa</taxon>
        <taxon>Arthropoda</taxon>
        <taxon>Hexapoda</taxon>
        <taxon>Insecta</taxon>
        <taxon>Pterygota</taxon>
        <taxon>Neoptera</taxon>
        <taxon>Paraneoptera</taxon>
        <taxon>Psocodea</taxon>
        <taxon>Troctomorpha</taxon>
        <taxon>Phthiraptera</taxon>
        <taxon>Anoplura</taxon>
        <taxon>Polyplacidae</taxon>
        <taxon>Polyplax</taxon>
    </lineage>
</organism>
<proteinExistence type="predicted"/>
<reference evidence="1 2" key="1">
    <citation type="submission" date="2023-09" db="EMBL/GenBank/DDBJ databases">
        <title>Genomes of two closely related lineages of the louse Polyplax serrata with different host specificities.</title>
        <authorList>
            <person name="Martinu J."/>
            <person name="Tarabai H."/>
            <person name="Stefka J."/>
            <person name="Hypsa V."/>
        </authorList>
    </citation>
    <scope>NUCLEOTIDE SEQUENCE [LARGE SCALE GENOMIC DNA]</scope>
    <source>
        <strain evidence="1">98ZLc_SE</strain>
    </source>
</reference>
<dbReference type="EMBL" id="JAWJWF010000006">
    <property type="protein sequence ID" value="KAK6631452.1"/>
    <property type="molecule type" value="Genomic_DNA"/>
</dbReference>
<evidence type="ECO:0000313" key="2">
    <source>
        <dbReference type="Proteomes" id="UP001359485"/>
    </source>
</evidence>
<sequence length="79" mass="9324">MTNFDEDDFIIVDAVQVSLLPARKLIRTKEGGRVLTEEWRCYQYALSRVIVDFRYRFQGLTDTIHGFFKLHVQIFLLAV</sequence>
<comment type="caution">
    <text evidence="1">The sequence shown here is derived from an EMBL/GenBank/DDBJ whole genome shotgun (WGS) entry which is preliminary data.</text>
</comment>